<sequence>MKFFRLCFKSLLTRFFGCHIFRPTRVNESLTQYTTGKERRHNDAKKRIAELCKDFPQIALVTLLTFRYSATHTRQTFFLLKKTQLKQENHVEGLTGIIYT</sequence>
<dbReference type="Proteomes" id="UP000319852">
    <property type="component" value="Chromosome"/>
</dbReference>
<accession>A0A517N385</accession>
<evidence type="ECO:0000313" key="2">
    <source>
        <dbReference type="Proteomes" id="UP000319852"/>
    </source>
</evidence>
<evidence type="ECO:0000313" key="1">
    <source>
        <dbReference type="EMBL" id="QDT01610.1"/>
    </source>
</evidence>
<dbReference type="KEGG" id="amob:HG15A2_49570"/>
<organism evidence="1 2">
    <name type="scientific">Adhaeretor mobilis</name>
    <dbReference type="NCBI Taxonomy" id="1930276"/>
    <lineage>
        <taxon>Bacteria</taxon>
        <taxon>Pseudomonadati</taxon>
        <taxon>Planctomycetota</taxon>
        <taxon>Planctomycetia</taxon>
        <taxon>Pirellulales</taxon>
        <taxon>Lacipirellulaceae</taxon>
        <taxon>Adhaeretor</taxon>
    </lineage>
</organism>
<protein>
    <submittedName>
        <fullName evidence="1">Uncharacterized protein</fullName>
    </submittedName>
</protein>
<proteinExistence type="predicted"/>
<reference evidence="1 2" key="1">
    <citation type="submission" date="2019-02" db="EMBL/GenBank/DDBJ databases">
        <title>Deep-cultivation of Planctomycetes and their phenomic and genomic characterization uncovers novel biology.</title>
        <authorList>
            <person name="Wiegand S."/>
            <person name="Jogler M."/>
            <person name="Boedeker C."/>
            <person name="Pinto D."/>
            <person name="Vollmers J."/>
            <person name="Rivas-Marin E."/>
            <person name="Kohn T."/>
            <person name="Peeters S.H."/>
            <person name="Heuer A."/>
            <person name="Rast P."/>
            <person name="Oberbeckmann S."/>
            <person name="Bunk B."/>
            <person name="Jeske O."/>
            <person name="Meyerdierks A."/>
            <person name="Storesund J.E."/>
            <person name="Kallscheuer N."/>
            <person name="Luecker S."/>
            <person name="Lage O.M."/>
            <person name="Pohl T."/>
            <person name="Merkel B.J."/>
            <person name="Hornburger P."/>
            <person name="Mueller R.-W."/>
            <person name="Bruemmer F."/>
            <person name="Labrenz M."/>
            <person name="Spormann A.M."/>
            <person name="Op den Camp H."/>
            <person name="Overmann J."/>
            <person name="Amann R."/>
            <person name="Jetten M.S.M."/>
            <person name="Mascher T."/>
            <person name="Medema M.H."/>
            <person name="Devos D.P."/>
            <person name="Kaster A.-K."/>
            <person name="Ovreas L."/>
            <person name="Rohde M."/>
            <person name="Galperin M.Y."/>
            <person name="Jogler C."/>
        </authorList>
    </citation>
    <scope>NUCLEOTIDE SEQUENCE [LARGE SCALE GENOMIC DNA]</scope>
    <source>
        <strain evidence="1 2">HG15A2</strain>
    </source>
</reference>
<keyword evidence="2" id="KW-1185">Reference proteome</keyword>
<name>A0A517N385_9BACT</name>
<gene>
    <name evidence="1" type="ORF">HG15A2_49570</name>
</gene>
<dbReference type="AlphaFoldDB" id="A0A517N385"/>
<dbReference type="EMBL" id="CP036263">
    <property type="protein sequence ID" value="QDT01610.1"/>
    <property type="molecule type" value="Genomic_DNA"/>
</dbReference>